<dbReference type="GeneID" id="23461676"/>
<sequence length="165" mass="18444">MTTTTYTCICTTNISILAKPHFLLFFLLNACFWAPRRARASAFAHWTLRQQPGHFFGAGPCSMDTVCRRRGQVCEDPQAGLFLRALCGPKNHIQPGHLHVGCGGRRQHARLFGAHAKGPCTAPTLDFFTAKKSNLFRATIELDDSGWRNYKGTRKRAALCFFLPC</sequence>
<name>A0A0B5J007_9VIRU</name>
<evidence type="ECO:0000313" key="1">
    <source>
        <dbReference type="EMBL" id="AJF96759.1"/>
    </source>
</evidence>
<organism evidence="1 2">
    <name type="scientific">Pandoravirus inopinatum</name>
    <dbReference type="NCBI Taxonomy" id="1605721"/>
    <lineage>
        <taxon>Viruses</taxon>
        <taxon>Pandoravirus</taxon>
    </lineage>
</organism>
<dbReference type="RefSeq" id="YP_009118994.1">
    <property type="nucleotide sequence ID" value="NC_026440.1"/>
</dbReference>
<reference evidence="1 2" key="1">
    <citation type="journal article" date="2015" name="Parasitol. Res.">
        <title>Viruses in close associations with free-living amoebae.</title>
        <authorList>
            <person name="Scheid P."/>
        </authorList>
    </citation>
    <scope>NUCLEOTIDE SEQUENCE [LARGE SCALE GENOMIC DNA]</scope>
    <source>
        <strain evidence="1">KlaHel</strain>
    </source>
</reference>
<protein>
    <submittedName>
        <fullName evidence="1">Uncharacterized protein</fullName>
    </submittedName>
</protein>
<dbReference type="EMBL" id="KP136319">
    <property type="protein sequence ID" value="AJF96759.1"/>
    <property type="molecule type" value="Genomic_DNA"/>
</dbReference>
<dbReference type="Proteomes" id="UP000202511">
    <property type="component" value="Segment"/>
</dbReference>
<evidence type="ECO:0000313" key="2">
    <source>
        <dbReference type="Proteomes" id="UP000202511"/>
    </source>
</evidence>
<proteinExistence type="predicted"/>
<accession>A0A0B5J007</accession>
<dbReference type="KEGG" id="vg:23461676"/>